<dbReference type="HOGENOM" id="CLU_2673704_0_0_1"/>
<feature type="region of interest" description="Disordered" evidence="1">
    <location>
        <begin position="1"/>
        <end position="47"/>
    </location>
</feature>
<accession>B4HCA6</accession>
<protein>
    <submittedName>
        <fullName evidence="2">GL18196</fullName>
    </submittedName>
</protein>
<evidence type="ECO:0000313" key="2">
    <source>
        <dbReference type="EMBL" id="EDW25704.1"/>
    </source>
</evidence>
<proteinExistence type="predicted"/>
<name>B4HCA6_DROPE</name>
<feature type="compositionally biased region" description="Low complexity" evidence="1">
    <location>
        <begin position="30"/>
        <end position="45"/>
    </location>
</feature>
<sequence length="75" mass="7875">MCPRASPSLKRPRSSFAPETPTSVTRKVKSTGTPGPTTSSAGSKPNLVLFPSPVTLKVPPRTQSSPVMCPGVLVW</sequence>
<evidence type="ECO:0000256" key="1">
    <source>
        <dbReference type="SAM" id="MobiDB-lite"/>
    </source>
</evidence>
<keyword evidence="3" id="KW-1185">Reference proteome</keyword>
<reference evidence="2 3" key="1">
    <citation type="journal article" date="2007" name="Nature">
        <title>Evolution of genes and genomes on the Drosophila phylogeny.</title>
        <authorList>
            <consortium name="Drosophila 12 Genomes Consortium"/>
            <person name="Clark A.G."/>
            <person name="Eisen M.B."/>
            <person name="Smith D.R."/>
            <person name="Bergman C.M."/>
            <person name="Oliver B."/>
            <person name="Markow T.A."/>
            <person name="Kaufman T.C."/>
            <person name="Kellis M."/>
            <person name="Gelbart W."/>
            <person name="Iyer V.N."/>
            <person name="Pollard D.A."/>
            <person name="Sackton T.B."/>
            <person name="Larracuente A.M."/>
            <person name="Singh N.D."/>
            <person name="Abad J.P."/>
            <person name="Abt D.N."/>
            <person name="Adryan B."/>
            <person name="Aguade M."/>
            <person name="Akashi H."/>
            <person name="Anderson W.W."/>
            <person name="Aquadro C.F."/>
            <person name="Ardell D.H."/>
            <person name="Arguello R."/>
            <person name="Artieri C.G."/>
            <person name="Barbash D.A."/>
            <person name="Barker D."/>
            <person name="Barsanti P."/>
            <person name="Batterham P."/>
            <person name="Batzoglou S."/>
            <person name="Begun D."/>
            <person name="Bhutkar A."/>
            <person name="Blanco E."/>
            <person name="Bosak S.A."/>
            <person name="Bradley R.K."/>
            <person name="Brand A.D."/>
            <person name="Brent M.R."/>
            <person name="Brooks A.N."/>
            <person name="Brown R.H."/>
            <person name="Butlin R.K."/>
            <person name="Caggese C."/>
            <person name="Calvi B.R."/>
            <person name="Bernardo de Carvalho A."/>
            <person name="Caspi A."/>
            <person name="Castrezana S."/>
            <person name="Celniker S.E."/>
            <person name="Chang J.L."/>
            <person name="Chapple C."/>
            <person name="Chatterji S."/>
            <person name="Chinwalla A."/>
            <person name="Civetta A."/>
            <person name="Clifton S.W."/>
            <person name="Comeron J.M."/>
            <person name="Costello J.C."/>
            <person name="Coyne J.A."/>
            <person name="Daub J."/>
            <person name="David R.G."/>
            <person name="Delcher A.L."/>
            <person name="Delehaunty K."/>
            <person name="Do C.B."/>
            <person name="Ebling H."/>
            <person name="Edwards K."/>
            <person name="Eickbush T."/>
            <person name="Evans J.D."/>
            <person name="Filipski A."/>
            <person name="Findeiss S."/>
            <person name="Freyhult E."/>
            <person name="Fulton L."/>
            <person name="Fulton R."/>
            <person name="Garcia A.C."/>
            <person name="Gardiner A."/>
            <person name="Garfield D.A."/>
            <person name="Garvin B.E."/>
            <person name="Gibson G."/>
            <person name="Gilbert D."/>
            <person name="Gnerre S."/>
            <person name="Godfrey J."/>
            <person name="Good R."/>
            <person name="Gotea V."/>
            <person name="Gravely B."/>
            <person name="Greenberg A.J."/>
            <person name="Griffiths-Jones S."/>
            <person name="Gross S."/>
            <person name="Guigo R."/>
            <person name="Gustafson E.A."/>
            <person name="Haerty W."/>
            <person name="Hahn M.W."/>
            <person name="Halligan D.L."/>
            <person name="Halpern A.L."/>
            <person name="Halter G.M."/>
            <person name="Han M.V."/>
            <person name="Heger A."/>
            <person name="Hillier L."/>
            <person name="Hinrichs A.S."/>
            <person name="Holmes I."/>
            <person name="Hoskins R.A."/>
            <person name="Hubisz M.J."/>
            <person name="Hultmark D."/>
            <person name="Huntley M.A."/>
            <person name="Jaffe D.B."/>
            <person name="Jagadeeshan S."/>
            <person name="Jeck W.R."/>
            <person name="Johnson J."/>
            <person name="Jones C.D."/>
            <person name="Jordan W.C."/>
            <person name="Karpen G.H."/>
            <person name="Kataoka E."/>
            <person name="Keightley P.D."/>
            <person name="Kheradpour P."/>
            <person name="Kirkness E.F."/>
            <person name="Koerich L.B."/>
            <person name="Kristiansen K."/>
            <person name="Kudrna D."/>
            <person name="Kulathinal R.J."/>
            <person name="Kumar S."/>
            <person name="Kwok R."/>
            <person name="Lander E."/>
            <person name="Langley C.H."/>
            <person name="Lapoint R."/>
            <person name="Lazzaro B.P."/>
            <person name="Lee S.J."/>
            <person name="Levesque L."/>
            <person name="Li R."/>
            <person name="Lin C.F."/>
            <person name="Lin M.F."/>
            <person name="Lindblad-Toh K."/>
            <person name="Llopart A."/>
            <person name="Long M."/>
            <person name="Low L."/>
            <person name="Lozovsky E."/>
            <person name="Lu J."/>
            <person name="Luo M."/>
            <person name="Machado C.A."/>
            <person name="Makalowski W."/>
            <person name="Marzo M."/>
            <person name="Matsuda M."/>
            <person name="Matzkin L."/>
            <person name="McAllister B."/>
            <person name="McBride C.S."/>
            <person name="McKernan B."/>
            <person name="McKernan K."/>
            <person name="Mendez-Lago M."/>
            <person name="Minx P."/>
            <person name="Mollenhauer M.U."/>
            <person name="Montooth K."/>
            <person name="Mount S.M."/>
            <person name="Mu X."/>
            <person name="Myers E."/>
            <person name="Negre B."/>
            <person name="Newfeld S."/>
            <person name="Nielsen R."/>
            <person name="Noor M.A."/>
            <person name="O'Grady P."/>
            <person name="Pachter L."/>
            <person name="Papaceit M."/>
            <person name="Parisi M.J."/>
            <person name="Parisi M."/>
            <person name="Parts L."/>
            <person name="Pedersen J.S."/>
            <person name="Pesole G."/>
            <person name="Phillippy A.M."/>
            <person name="Ponting C.P."/>
            <person name="Pop M."/>
            <person name="Porcelli D."/>
            <person name="Powell J.R."/>
            <person name="Prohaska S."/>
            <person name="Pruitt K."/>
            <person name="Puig M."/>
            <person name="Quesneville H."/>
            <person name="Ram K.R."/>
            <person name="Rand D."/>
            <person name="Rasmussen M.D."/>
            <person name="Reed L.K."/>
            <person name="Reenan R."/>
            <person name="Reily A."/>
            <person name="Remington K.A."/>
            <person name="Rieger T.T."/>
            <person name="Ritchie M.G."/>
            <person name="Robin C."/>
            <person name="Rogers Y.H."/>
            <person name="Rohde C."/>
            <person name="Rozas J."/>
            <person name="Rubenfield M.J."/>
            <person name="Ruiz A."/>
            <person name="Russo S."/>
            <person name="Salzberg S.L."/>
            <person name="Sanchez-Gracia A."/>
            <person name="Saranga D.J."/>
            <person name="Sato H."/>
            <person name="Schaeffer S.W."/>
            <person name="Schatz M.C."/>
            <person name="Schlenke T."/>
            <person name="Schwartz R."/>
            <person name="Segarra C."/>
            <person name="Singh R.S."/>
            <person name="Sirot L."/>
            <person name="Sirota M."/>
            <person name="Sisneros N.B."/>
            <person name="Smith C.D."/>
            <person name="Smith T.F."/>
            <person name="Spieth J."/>
            <person name="Stage D.E."/>
            <person name="Stark A."/>
            <person name="Stephan W."/>
            <person name="Strausberg R.L."/>
            <person name="Strempel S."/>
            <person name="Sturgill D."/>
            <person name="Sutton G."/>
            <person name="Sutton G.G."/>
            <person name="Tao W."/>
            <person name="Teichmann S."/>
            <person name="Tobari Y.N."/>
            <person name="Tomimura Y."/>
            <person name="Tsolas J.M."/>
            <person name="Valente V.L."/>
            <person name="Venter E."/>
            <person name="Venter J.C."/>
            <person name="Vicario S."/>
            <person name="Vieira F.G."/>
            <person name="Vilella A.J."/>
            <person name="Villasante A."/>
            <person name="Walenz B."/>
            <person name="Wang J."/>
            <person name="Wasserman M."/>
            <person name="Watts T."/>
            <person name="Wilson D."/>
            <person name="Wilson R.K."/>
            <person name="Wing R.A."/>
            <person name="Wolfner M.F."/>
            <person name="Wong A."/>
            <person name="Wong G.K."/>
            <person name="Wu C.I."/>
            <person name="Wu G."/>
            <person name="Yamamoto D."/>
            <person name="Yang H.P."/>
            <person name="Yang S.P."/>
            <person name="Yorke J.A."/>
            <person name="Yoshida K."/>
            <person name="Zdobnov E."/>
            <person name="Zhang P."/>
            <person name="Zhang Y."/>
            <person name="Zimin A.V."/>
            <person name="Baldwin J."/>
            <person name="Abdouelleil A."/>
            <person name="Abdulkadir J."/>
            <person name="Abebe A."/>
            <person name="Abera B."/>
            <person name="Abreu J."/>
            <person name="Acer S.C."/>
            <person name="Aftuck L."/>
            <person name="Alexander A."/>
            <person name="An P."/>
            <person name="Anderson E."/>
            <person name="Anderson S."/>
            <person name="Arachi H."/>
            <person name="Azer M."/>
            <person name="Bachantsang P."/>
            <person name="Barry A."/>
            <person name="Bayul T."/>
            <person name="Berlin A."/>
            <person name="Bessette D."/>
            <person name="Bloom T."/>
            <person name="Blye J."/>
            <person name="Boguslavskiy L."/>
            <person name="Bonnet C."/>
            <person name="Boukhgalter B."/>
            <person name="Bourzgui I."/>
            <person name="Brown A."/>
            <person name="Cahill P."/>
            <person name="Channer S."/>
            <person name="Cheshatsang Y."/>
            <person name="Chuda L."/>
            <person name="Citroen M."/>
            <person name="Collymore A."/>
            <person name="Cooke P."/>
            <person name="Costello M."/>
            <person name="D'Aco K."/>
            <person name="Daza R."/>
            <person name="De Haan G."/>
            <person name="DeGray S."/>
            <person name="DeMaso C."/>
            <person name="Dhargay N."/>
            <person name="Dooley K."/>
            <person name="Dooley E."/>
            <person name="Doricent M."/>
            <person name="Dorje P."/>
            <person name="Dorjee K."/>
            <person name="Dupes A."/>
            <person name="Elong R."/>
            <person name="Falk J."/>
            <person name="Farina A."/>
            <person name="Faro S."/>
            <person name="Ferguson D."/>
            <person name="Fisher S."/>
            <person name="Foley C.D."/>
            <person name="Franke A."/>
            <person name="Friedrich D."/>
            <person name="Gadbois L."/>
            <person name="Gearin G."/>
            <person name="Gearin C.R."/>
            <person name="Giannoukos G."/>
            <person name="Goode T."/>
            <person name="Graham J."/>
            <person name="Grandbois E."/>
            <person name="Grewal S."/>
            <person name="Gyaltsen K."/>
            <person name="Hafez N."/>
            <person name="Hagos B."/>
            <person name="Hall J."/>
            <person name="Henson C."/>
            <person name="Hollinger A."/>
            <person name="Honan T."/>
            <person name="Huard M.D."/>
            <person name="Hughes L."/>
            <person name="Hurhula B."/>
            <person name="Husby M.E."/>
            <person name="Kamat A."/>
            <person name="Kanga B."/>
            <person name="Kashin S."/>
            <person name="Khazanovich D."/>
            <person name="Kisner P."/>
            <person name="Lance K."/>
            <person name="Lara M."/>
            <person name="Lee W."/>
            <person name="Lennon N."/>
            <person name="Letendre F."/>
            <person name="LeVine R."/>
            <person name="Lipovsky A."/>
            <person name="Liu X."/>
            <person name="Liu J."/>
            <person name="Liu S."/>
            <person name="Lokyitsang T."/>
            <person name="Lokyitsang Y."/>
            <person name="Lubonja R."/>
            <person name="Lui A."/>
            <person name="MacDonald P."/>
            <person name="Magnisalis V."/>
            <person name="Maru K."/>
            <person name="Matthews C."/>
            <person name="McCusker W."/>
            <person name="McDonough S."/>
            <person name="Mehta T."/>
            <person name="Meldrim J."/>
            <person name="Meneus L."/>
            <person name="Mihai O."/>
            <person name="Mihalev A."/>
            <person name="Mihova T."/>
            <person name="Mittelman R."/>
            <person name="Mlenga V."/>
            <person name="Montmayeur A."/>
            <person name="Mulrain L."/>
            <person name="Navidi A."/>
            <person name="Naylor J."/>
            <person name="Negash T."/>
            <person name="Nguyen T."/>
            <person name="Nguyen N."/>
            <person name="Nicol R."/>
            <person name="Norbu C."/>
            <person name="Norbu N."/>
            <person name="Novod N."/>
            <person name="O'Neill B."/>
            <person name="Osman S."/>
            <person name="Markiewicz E."/>
            <person name="Oyono O.L."/>
            <person name="Patti C."/>
            <person name="Phunkhang P."/>
            <person name="Pierre F."/>
            <person name="Priest M."/>
            <person name="Raghuraman S."/>
            <person name="Rege F."/>
            <person name="Reyes R."/>
            <person name="Rise C."/>
            <person name="Rogov P."/>
            <person name="Ross K."/>
            <person name="Ryan E."/>
            <person name="Settipalli S."/>
            <person name="Shea T."/>
            <person name="Sherpa N."/>
            <person name="Shi L."/>
            <person name="Shih D."/>
            <person name="Sparrow T."/>
            <person name="Spaulding J."/>
            <person name="Stalker J."/>
            <person name="Stange-Thomann N."/>
            <person name="Stavropoulos S."/>
            <person name="Stone C."/>
            <person name="Strader C."/>
            <person name="Tesfaye S."/>
            <person name="Thomson T."/>
            <person name="Thoulutsang Y."/>
            <person name="Thoulutsang D."/>
            <person name="Topham K."/>
            <person name="Topping I."/>
            <person name="Tsamla T."/>
            <person name="Vassiliev H."/>
            <person name="Vo A."/>
            <person name="Wangchuk T."/>
            <person name="Wangdi T."/>
            <person name="Weiand M."/>
            <person name="Wilkinson J."/>
            <person name="Wilson A."/>
            <person name="Yadav S."/>
            <person name="Young G."/>
            <person name="Yu Q."/>
            <person name="Zembek L."/>
            <person name="Zhong D."/>
            <person name="Zimmer A."/>
            <person name="Zwirko Z."/>
            <person name="Jaffe D.B."/>
            <person name="Alvarez P."/>
            <person name="Brockman W."/>
            <person name="Butler J."/>
            <person name="Chin C."/>
            <person name="Gnerre S."/>
            <person name="Grabherr M."/>
            <person name="Kleber M."/>
            <person name="Mauceli E."/>
            <person name="MacCallum I."/>
        </authorList>
    </citation>
    <scope>NUCLEOTIDE SEQUENCE [LARGE SCALE GENOMIC DNA]</scope>
    <source>
        <strain evidence="3">MSH-3 / Tucson 14011-0111.49</strain>
    </source>
</reference>
<dbReference type="AlphaFoldDB" id="B4HCA6"/>
<dbReference type="EMBL" id="CH479291">
    <property type="protein sequence ID" value="EDW25704.1"/>
    <property type="molecule type" value="Genomic_DNA"/>
</dbReference>
<gene>
    <name evidence="2" type="primary">Dper\GL18196</name>
    <name evidence="2" type="ORF">Dper_GL18196</name>
</gene>
<organism evidence="3">
    <name type="scientific">Drosophila persimilis</name>
    <name type="common">Fruit fly</name>
    <dbReference type="NCBI Taxonomy" id="7234"/>
    <lineage>
        <taxon>Eukaryota</taxon>
        <taxon>Metazoa</taxon>
        <taxon>Ecdysozoa</taxon>
        <taxon>Arthropoda</taxon>
        <taxon>Hexapoda</taxon>
        <taxon>Insecta</taxon>
        <taxon>Pterygota</taxon>
        <taxon>Neoptera</taxon>
        <taxon>Endopterygota</taxon>
        <taxon>Diptera</taxon>
        <taxon>Brachycera</taxon>
        <taxon>Muscomorpha</taxon>
        <taxon>Ephydroidea</taxon>
        <taxon>Drosophilidae</taxon>
        <taxon>Drosophila</taxon>
        <taxon>Sophophora</taxon>
    </lineage>
</organism>
<evidence type="ECO:0000313" key="3">
    <source>
        <dbReference type="Proteomes" id="UP000008744"/>
    </source>
</evidence>
<dbReference type="Proteomes" id="UP000008744">
    <property type="component" value="Unassembled WGS sequence"/>
</dbReference>